<keyword evidence="2" id="KW-1185">Reference proteome</keyword>
<accession>A0AAD4M0J6</accession>
<dbReference type="AlphaFoldDB" id="A0AAD4M0J6"/>
<evidence type="ECO:0000313" key="2">
    <source>
        <dbReference type="Proteomes" id="UP001203297"/>
    </source>
</evidence>
<dbReference type="EMBL" id="WTXG01000034">
    <property type="protein sequence ID" value="KAI0297785.1"/>
    <property type="molecule type" value="Genomic_DNA"/>
</dbReference>
<proteinExistence type="predicted"/>
<gene>
    <name evidence="1" type="ORF">B0F90DRAFT_869221</name>
</gene>
<reference evidence="1" key="1">
    <citation type="journal article" date="2022" name="New Phytol.">
        <title>Evolutionary transition to the ectomycorrhizal habit in the genomes of a hyperdiverse lineage of mushroom-forming fungi.</title>
        <authorList>
            <person name="Looney B."/>
            <person name="Miyauchi S."/>
            <person name="Morin E."/>
            <person name="Drula E."/>
            <person name="Courty P.E."/>
            <person name="Kohler A."/>
            <person name="Kuo A."/>
            <person name="LaButti K."/>
            <person name="Pangilinan J."/>
            <person name="Lipzen A."/>
            <person name="Riley R."/>
            <person name="Andreopoulos W."/>
            <person name="He G."/>
            <person name="Johnson J."/>
            <person name="Nolan M."/>
            <person name="Tritt A."/>
            <person name="Barry K.W."/>
            <person name="Grigoriev I.V."/>
            <person name="Nagy L.G."/>
            <person name="Hibbett D."/>
            <person name="Henrissat B."/>
            <person name="Matheny P.B."/>
            <person name="Labbe J."/>
            <person name="Martin F.M."/>
        </authorList>
    </citation>
    <scope>NUCLEOTIDE SEQUENCE</scope>
    <source>
        <strain evidence="1">BPL690</strain>
    </source>
</reference>
<protein>
    <submittedName>
        <fullName evidence="1">Uncharacterized protein</fullName>
    </submittedName>
</protein>
<organism evidence="1 2">
    <name type="scientific">Multifurca ochricompacta</name>
    <dbReference type="NCBI Taxonomy" id="376703"/>
    <lineage>
        <taxon>Eukaryota</taxon>
        <taxon>Fungi</taxon>
        <taxon>Dikarya</taxon>
        <taxon>Basidiomycota</taxon>
        <taxon>Agaricomycotina</taxon>
        <taxon>Agaricomycetes</taxon>
        <taxon>Russulales</taxon>
        <taxon>Russulaceae</taxon>
        <taxon>Multifurca</taxon>
    </lineage>
</organism>
<evidence type="ECO:0000313" key="1">
    <source>
        <dbReference type="EMBL" id="KAI0297785.1"/>
    </source>
</evidence>
<sequence>MECFSWDEMRVLGTLLNISVETLKNNYDKWGPSARTLIRIIRTPSFLGGHEAYVKEIAKDFVKVLDGHTNLIDAMGACHRLIAIHPSGTSLGKRGIPIGEIATEHLNNLVLDARGGRTVEKQLDFYNLISSHKHFRGSAGFMFEMFVFTWLSSQEHPNGEGLDCTAVDSNSPSLTIPVCGGWSPFTSNPEDLGDHETPFCLKPDAKTFPTIDVIICTNDHLITVQATISGTHSANPEGFNLVFNGLPAKFRNNRTWCHVFVTDKEESAQMLQHHWARKPITLSDEDGEKNIVIRVYSCVLNP</sequence>
<name>A0AAD4M0J6_9AGAM</name>
<comment type="caution">
    <text evidence="1">The sequence shown here is derived from an EMBL/GenBank/DDBJ whole genome shotgun (WGS) entry which is preliminary data.</text>
</comment>
<dbReference type="Proteomes" id="UP001203297">
    <property type="component" value="Unassembled WGS sequence"/>
</dbReference>